<name>A0AAV1W6M9_LUPLU</name>
<dbReference type="PANTHER" id="PTHR47723:SF19">
    <property type="entry name" value="POLYNUCLEOTIDYL TRANSFERASE, RIBONUCLEASE H-LIKE SUPERFAMILY PROTEIN"/>
    <property type="match status" value="1"/>
</dbReference>
<gene>
    <name evidence="2" type="ORF">LLUT_LOCUS6164</name>
</gene>
<evidence type="ECO:0000259" key="1">
    <source>
        <dbReference type="Pfam" id="PF13456"/>
    </source>
</evidence>
<dbReference type="Pfam" id="PF13456">
    <property type="entry name" value="RVT_3"/>
    <property type="match status" value="1"/>
</dbReference>
<evidence type="ECO:0000313" key="3">
    <source>
        <dbReference type="Proteomes" id="UP001497480"/>
    </source>
</evidence>
<comment type="caution">
    <text evidence="2">The sequence shown here is derived from an EMBL/GenBank/DDBJ whole genome shotgun (WGS) entry which is preliminary data.</text>
</comment>
<organism evidence="2 3">
    <name type="scientific">Lupinus luteus</name>
    <name type="common">European yellow lupine</name>
    <dbReference type="NCBI Taxonomy" id="3873"/>
    <lineage>
        <taxon>Eukaryota</taxon>
        <taxon>Viridiplantae</taxon>
        <taxon>Streptophyta</taxon>
        <taxon>Embryophyta</taxon>
        <taxon>Tracheophyta</taxon>
        <taxon>Spermatophyta</taxon>
        <taxon>Magnoliopsida</taxon>
        <taxon>eudicotyledons</taxon>
        <taxon>Gunneridae</taxon>
        <taxon>Pentapetalae</taxon>
        <taxon>rosids</taxon>
        <taxon>fabids</taxon>
        <taxon>Fabales</taxon>
        <taxon>Fabaceae</taxon>
        <taxon>Papilionoideae</taxon>
        <taxon>50 kb inversion clade</taxon>
        <taxon>genistoids sensu lato</taxon>
        <taxon>core genistoids</taxon>
        <taxon>Genisteae</taxon>
        <taxon>Lupinus</taxon>
    </lineage>
</organism>
<dbReference type="SUPFAM" id="SSF53098">
    <property type="entry name" value="Ribonuclease H-like"/>
    <property type="match status" value="1"/>
</dbReference>
<dbReference type="InterPro" id="IPR002156">
    <property type="entry name" value="RNaseH_domain"/>
</dbReference>
<dbReference type="InterPro" id="IPR053151">
    <property type="entry name" value="RNase_H-like"/>
</dbReference>
<dbReference type="GO" id="GO:0004523">
    <property type="term" value="F:RNA-DNA hybrid ribonuclease activity"/>
    <property type="evidence" value="ECO:0007669"/>
    <property type="project" value="InterPro"/>
</dbReference>
<accession>A0AAV1W6M9</accession>
<dbReference type="InterPro" id="IPR044730">
    <property type="entry name" value="RNase_H-like_dom_plant"/>
</dbReference>
<proteinExistence type="predicted"/>
<dbReference type="Proteomes" id="UP001497480">
    <property type="component" value="Unassembled WGS sequence"/>
</dbReference>
<sequence>MTNEDTLPNVHWCCPEAERVKLDVDGSCRLQDHVIRGGDVLDNQDGIWLSGITGHFGSFSSIQVELLVVEHGLELTWNLGHRHATLENYYLESIHIITEKVQIHLDLIVDVLPNIYGLLRGNWDVRLQHIYKEGNMMVNFMSKVSMRYHEDLKI</sequence>
<reference evidence="2 3" key="1">
    <citation type="submission" date="2024-03" db="EMBL/GenBank/DDBJ databases">
        <authorList>
            <person name="Martinez-Hernandez J."/>
        </authorList>
    </citation>
    <scope>NUCLEOTIDE SEQUENCE [LARGE SCALE GENOMIC DNA]</scope>
</reference>
<dbReference type="GO" id="GO:0003676">
    <property type="term" value="F:nucleic acid binding"/>
    <property type="evidence" value="ECO:0007669"/>
    <property type="project" value="InterPro"/>
</dbReference>
<dbReference type="InterPro" id="IPR036397">
    <property type="entry name" value="RNaseH_sf"/>
</dbReference>
<dbReference type="Gene3D" id="3.30.420.10">
    <property type="entry name" value="Ribonuclease H-like superfamily/Ribonuclease H"/>
    <property type="match status" value="1"/>
</dbReference>
<dbReference type="CDD" id="cd06222">
    <property type="entry name" value="RNase_H_like"/>
    <property type="match status" value="1"/>
</dbReference>
<protein>
    <recommendedName>
        <fullName evidence="1">RNase H type-1 domain-containing protein</fullName>
    </recommendedName>
</protein>
<feature type="domain" description="RNase H type-1" evidence="1">
    <location>
        <begin position="24"/>
        <end position="143"/>
    </location>
</feature>
<keyword evidence="3" id="KW-1185">Reference proteome</keyword>
<dbReference type="PANTHER" id="PTHR47723">
    <property type="entry name" value="OS05G0353850 PROTEIN"/>
    <property type="match status" value="1"/>
</dbReference>
<dbReference type="EMBL" id="CAXHTB010000004">
    <property type="protein sequence ID" value="CAL0305104.1"/>
    <property type="molecule type" value="Genomic_DNA"/>
</dbReference>
<dbReference type="AlphaFoldDB" id="A0AAV1W6M9"/>
<dbReference type="InterPro" id="IPR012337">
    <property type="entry name" value="RNaseH-like_sf"/>
</dbReference>
<evidence type="ECO:0000313" key="2">
    <source>
        <dbReference type="EMBL" id="CAL0305104.1"/>
    </source>
</evidence>